<accession>A0A6C0ESP9</accession>
<dbReference type="PANTHER" id="PTHR10730:SF45">
    <property type="entry name" value="PROCOLLAGEN-LYSINE,2-OXOGLUTARATE 5-DIOXYGENASE"/>
    <property type="match status" value="1"/>
</dbReference>
<protein>
    <recommendedName>
        <fullName evidence="1">PLOD1-3-like GT domain-containing protein</fullName>
    </recommendedName>
</protein>
<dbReference type="AlphaFoldDB" id="A0A6C0ESP9"/>
<proteinExistence type="predicted"/>
<dbReference type="InterPro" id="IPR057589">
    <property type="entry name" value="GT_PLOD"/>
</dbReference>
<dbReference type="EMBL" id="MN738924">
    <property type="protein sequence ID" value="QHT31711.1"/>
    <property type="molecule type" value="Genomic_DNA"/>
</dbReference>
<dbReference type="PANTHER" id="PTHR10730">
    <property type="entry name" value="PROCOLLAGEN-LYSINE,2-OXOGLUTARATE 5-DIOXYGENASE/GLYCOSYLTRANSFERASE 25 FAMILY MEMBER"/>
    <property type="match status" value="1"/>
</dbReference>
<dbReference type="InterPro" id="IPR050757">
    <property type="entry name" value="Collagen_mod_GT25"/>
</dbReference>
<dbReference type="Pfam" id="PF25342">
    <property type="entry name" value="GT_PLOD"/>
    <property type="match status" value="1"/>
</dbReference>
<dbReference type="CDD" id="cd22997">
    <property type="entry name" value="GT_LH"/>
    <property type="match status" value="1"/>
</dbReference>
<name>A0A6C0ESP9_9ZZZZ</name>
<dbReference type="InterPro" id="IPR029044">
    <property type="entry name" value="Nucleotide-diphossugar_trans"/>
</dbReference>
<feature type="domain" description="PLOD1-3-like GT" evidence="1">
    <location>
        <begin position="3"/>
        <end position="219"/>
    </location>
</feature>
<reference evidence="2" key="1">
    <citation type="journal article" date="2020" name="Nature">
        <title>Giant virus diversity and host interactions through global metagenomics.</title>
        <authorList>
            <person name="Schulz F."/>
            <person name="Roux S."/>
            <person name="Paez-Espino D."/>
            <person name="Jungbluth S."/>
            <person name="Walsh D.A."/>
            <person name="Denef V.J."/>
            <person name="McMahon K.D."/>
            <person name="Konstantinidis K.T."/>
            <person name="Eloe-Fadrosh E.A."/>
            <person name="Kyrpides N.C."/>
            <person name="Woyke T."/>
        </authorList>
    </citation>
    <scope>NUCLEOTIDE SEQUENCE</scope>
    <source>
        <strain evidence="2">GVMAG-M-3300009155-48</strain>
    </source>
</reference>
<dbReference type="Gene3D" id="3.90.550.10">
    <property type="entry name" value="Spore Coat Polysaccharide Biosynthesis Protein SpsA, Chain A"/>
    <property type="match status" value="1"/>
</dbReference>
<evidence type="ECO:0000259" key="1">
    <source>
        <dbReference type="Pfam" id="PF25342"/>
    </source>
</evidence>
<organism evidence="2">
    <name type="scientific">viral metagenome</name>
    <dbReference type="NCBI Taxonomy" id="1070528"/>
    <lineage>
        <taxon>unclassified sequences</taxon>
        <taxon>metagenomes</taxon>
        <taxon>organismal metagenomes</taxon>
    </lineage>
</organism>
<evidence type="ECO:0000313" key="2">
    <source>
        <dbReference type="EMBL" id="QHT31711.1"/>
    </source>
</evidence>
<sequence length="272" mass="32306">MLHIITLGSNEDEMKYLKESAQRNGVTIQFILCEKWNGYIDKITTMKEIVESIPDDDIVCFIDAYDVLLFTNVDEILSKFYSYDCDLLLSSELNCYPDENMPRYNEVYDTLAMEKITNFKYVNSGGYIGYKRALCELFKWKTVEEIIDIIQLGGDQNYFTEYYLEFACVPEKNIKIDMFQRIFQSVYKLYFEDIEFKNGRVVNTVLNETPCFVHFNGYGGYYYQIYDVYNYGRDIRTFYLEHTELSKNGMTYNLDGFRPPYSYHYPNIMQLP</sequence>